<dbReference type="EMBL" id="JALLAZ020000008">
    <property type="protein sequence ID" value="KAL3805954.1"/>
    <property type="molecule type" value="Genomic_DNA"/>
</dbReference>
<dbReference type="SUPFAM" id="SSF52047">
    <property type="entry name" value="RNI-like"/>
    <property type="match status" value="1"/>
</dbReference>
<gene>
    <name evidence="2" type="ORF">ACHAW5_002490</name>
</gene>
<keyword evidence="3" id="KW-1185">Reference proteome</keyword>
<dbReference type="InterPro" id="IPR045203">
    <property type="entry name" value="RanGAP1/2"/>
</dbReference>
<protein>
    <submittedName>
        <fullName evidence="2">Uncharacterized protein</fullName>
    </submittedName>
</protein>
<sequence length="421" mass="45539">MHAASPPQIQRNMATSTIKLEPPGQREIVDQEKANGFVKLWTKQLLDHRDRVQAAHGGGDDGSNGVILCDRIRLSDKSYTAEAARVIAAFLTEPFKGTDTPLANGILEADLSDIIAGRLTEEGLQVLQIICDAFAESKLVDVNLSDNAIGQQGIGACKTALSKKSLERLSLCNNGLSRETMAQVADILTSDEDGTGCIASNMTKIHFYNNMSGEDGCKEFARILEKCTRLEDIRFSSTRAMAIGSDILASALDASLCEGLNPELVKLDLCDNSFANKASHGALYRALGSTTSLTYLNLRDCDLGDDGVQKICHALFESDSALEHLDLSGNCVEIRGAKHIADYIRDCGGKLKILRLEDNEMTSKGVESIAAAFRGSDDGHSIEEIQLNTCMILCKPAFVGKKSTALELRHAINLDYKPSII</sequence>
<dbReference type="PANTHER" id="PTHR46761">
    <property type="entry name" value="RAN GTPASE-ACTIVATING PROTEIN 1"/>
    <property type="match status" value="1"/>
</dbReference>
<dbReference type="InterPro" id="IPR032675">
    <property type="entry name" value="LRR_dom_sf"/>
</dbReference>
<dbReference type="SMART" id="SM00368">
    <property type="entry name" value="LRR_RI"/>
    <property type="match status" value="6"/>
</dbReference>
<feature type="region of interest" description="Disordered" evidence="1">
    <location>
        <begin position="1"/>
        <end position="20"/>
    </location>
</feature>
<organism evidence="2 3">
    <name type="scientific">Stephanodiscus triporus</name>
    <dbReference type="NCBI Taxonomy" id="2934178"/>
    <lineage>
        <taxon>Eukaryota</taxon>
        <taxon>Sar</taxon>
        <taxon>Stramenopiles</taxon>
        <taxon>Ochrophyta</taxon>
        <taxon>Bacillariophyta</taxon>
        <taxon>Coscinodiscophyceae</taxon>
        <taxon>Thalassiosirophycidae</taxon>
        <taxon>Stephanodiscales</taxon>
        <taxon>Stephanodiscaceae</taxon>
        <taxon>Stephanodiscus</taxon>
    </lineage>
</organism>
<dbReference type="Gene3D" id="3.80.10.10">
    <property type="entry name" value="Ribonuclease Inhibitor"/>
    <property type="match status" value="1"/>
</dbReference>
<evidence type="ECO:0000313" key="3">
    <source>
        <dbReference type="Proteomes" id="UP001530315"/>
    </source>
</evidence>
<dbReference type="PANTHER" id="PTHR46761:SF2">
    <property type="entry name" value="RAN GTPASE-ACTIVATING PROTEIN 1"/>
    <property type="match status" value="1"/>
</dbReference>
<evidence type="ECO:0000313" key="2">
    <source>
        <dbReference type="EMBL" id="KAL3805954.1"/>
    </source>
</evidence>
<dbReference type="Pfam" id="PF13516">
    <property type="entry name" value="LRR_6"/>
    <property type="match status" value="3"/>
</dbReference>
<name>A0ABD3R0H6_9STRA</name>
<accession>A0ABD3R0H6</accession>
<dbReference type="AlphaFoldDB" id="A0ABD3R0H6"/>
<evidence type="ECO:0000256" key="1">
    <source>
        <dbReference type="SAM" id="MobiDB-lite"/>
    </source>
</evidence>
<dbReference type="InterPro" id="IPR001611">
    <property type="entry name" value="Leu-rich_rpt"/>
</dbReference>
<reference evidence="2 3" key="1">
    <citation type="submission" date="2024-10" db="EMBL/GenBank/DDBJ databases">
        <title>Updated reference genomes for cyclostephanoid diatoms.</title>
        <authorList>
            <person name="Roberts W.R."/>
            <person name="Alverson A.J."/>
        </authorList>
    </citation>
    <scope>NUCLEOTIDE SEQUENCE [LARGE SCALE GENOMIC DNA]</scope>
    <source>
        <strain evidence="2 3">AJA276-08</strain>
    </source>
</reference>
<dbReference type="Proteomes" id="UP001530315">
    <property type="component" value="Unassembled WGS sequence"/>
</dbReference>
<proteinExistence type="predicted"/>
<comment type="caution">
    <text evidence="2">The sequence shown here is derived from an EMBL/GenBank/DDBJ whole genome shotgun (WGS) entry which is preliminary data.</text>
</comment>
<feature type="compositionally biased region" description="Polar residues" evidence="1">
    <location>
        <begin position="7"/>
        <end position="18"/>
    </location>
</feature>